<protein>
    <submittedName>
        <fullName evidence="1">DUF3783 domain-containing protein</fullName>
    </submittedName>
</protein>
<dbReference type="RefSeq" id="WP_216124342.1">
    <property type="nucleotide sequence ID" value="NZ_CP086239.1"/>
</dbReference>
<name>A0AA47I5Q7_9CLOT</name>
<accession>A0AA47I5Q7</accession>
<organism evidence="1 2">
    <name type="scientific">Clostridium estertheticum</name>
    <dbReference type="NCBI Taxonomy" id="238834"/>
    <lineage>
        <taxon>Bacteria</taxon>
        <taxon>Bacillati</taxon>
        <taxon>Bacillota</taxon>
        <taxon>Clostridia</taxon>
        <taxon>Eubacteriales</taxon>
        <taxon>Clostridiaceae</taxon>
        <taxon>Clostridium</taxon>
    </lineage>
</organism>
<reference evidence="1" key="1">
    <citation type="submission" date="2021-11" db="EMBL/GenBank/DDBJ databases">
        <title>Clostridia strains as spoilage organisms.</title>
        <authorList>
            <person name="Wambui J."/>
            <person name="Stevens M.J.A."/>
            <person name="Stephan R."/>
        </authorList>
    </citation>
    <scope>NUCLEOTIDE SEQUENCE</scope>
    <source>
        <strain evidence="1">CF009</strain>
    </source>
</reference>
<evidence type="ECO:0000313" key="1">
    <source>
        <dbReference type="EMBL" id="WAG59843.1"/>
    </source>
</evidence>
<evidence type="ECO:0000313" key="2">
    <source>
        <dbReference type="Proteomes" id="UP001164733"/>
    </source>
</evidence>
<dbReference type="Proteomes" id="UP001164733">
    <property type="component" value="Chromosome"/>
</dbReference>
<sequence length="125" mass="14353">MDLINEKVILAYGLTGAEEEKFNDLLVKQNILPCRVIEKNMGNVTIREVLRDVKKTEGNTELPNEKLLIFSNFADKELYELIDDIRQIKSSDTILAAVTPTSINWTVSYLMHHLIAEREAYKKSK</sequence>
<dbReference type="AlphaFoldDB" id="A0AA47I5Q7"/>
<dbReference type="EMBL" id="CP086239">
    <property type="protein sequence ID" value="WAG59843.1"/>
    <property type="molecule type" value="Genomic_DNA"/>
</dbReference>
<gene>
    <name evidence="1" type="ORF">LL038_20100</name>
</gene>
<dbReference type="Pfam" id="PF12646">
    <property type="entry name" value="DUF3783"/>
    <property type="match status" value="1"/>
</dbReference>
<dbReference type="InterPro" id="IPR016621">
    <property type="entry name" value="UCP014543"/>
</dbReference>
<proteinExistence type="predicted"/>